<evidence type="ECO:0000313" key="1">
    <source>
        <dbReference type="EMBL" id="QKD82709.1"/>
    </source>
</evidence>
<evidence type="ECO:0000313" key="2">
    <source>
        <dbReference type="Proteomes" id="UP000505210"/>
    </source>
</evidence>
<organism evidence="1 2">
    <name type="scientific">Thermoleptolyngbya sichuanensis A183</name>
    <dbReference type="NCBI Taxonomy" id="2737172"/>
    <lineage>
        <taxon>Bacteria</taxon>
        <taxon>Bacillati</taxon>
        <taxon>Cyanobacteriota</taxon>
        <taxon>Cyanophyceae</taxon>
        <taxon>Oculatellales</taxon>
        <taxon>Oculatellaceae</taxon>
        <taxon>Thermoleptolyngbya</taxon>
        <taxon>Thermoleptolyngbya sichuanensis</taxon>
    </lineage>
</organism>
<dbReference type="KEGG" id="theu:HPC62_11430"/>
<name>A0A6M8B5S2_9CYAN</name>
<protein>
    <submittedName>
        <fullName evidence="1">TIGR02710 family CRISPR-associated protein</fullName>
    </submittedName>
</protein>
<dbReference type="Gene3D" id="3.40.50.10770">
    <property type="entry name" value="Hypothetical protein VC1899 like domain (Restriction endonuclease-like)"/>
    <property type="match status" value="1"/>
</dbReference>
<keyword evidence="2" id="KW-1185">Reference proteome</keyword>
<dbReference type="InterPro" id="IPR014082">
    <property type="entry name" value="CRISPR-assoc_prot_Cas02710"/>
</dbReference>
<dbReference type="RefSeq" id="WP_172355755.1">
    <property type="nucleotide sequence ID" value="NZ_CP053661.1"/>
</dbReference>
<gene>
    <name evidence="1" type="ORF">HPC62_11430</name>
</gene>
<proteinExistence type="predicted"/>
<dbReference type="Pfam" id="PF09670">
    <property type="entry name" value="Cas_Cas02710"/>
    <property type="match status" value="1"/>
</dbReference>
<reference evidence="1 2" key="1">
    <citation type="submission" date="2020-05" db="EMBL/GenBank/DDBJ databases">
        <title>Complete genome sequence of of a novel Thermoleptolyngbya strain isolated from hot springs of Ganzi, Sichuan China.</title>
        <authorList>
            <person name="Tang J."/>
            <person name="Daroch M."/>
            <person name="Li L."/>
            <person name="Waleron K."/>
            <person name="Waleron M."/>
            <person name="Waleron M."/>
        </authorList>
    </citation>
    <scope>NUCLEOTIDE SEQUENCE [LARGE SCALE GENOMIC DNA]</scope>
    <source>
        <strain evidence="1 2">PKUAC-SCTA183</strain>
    </source>
</reference>
<dbReference type="Proteomes" id="UP000505210">
    <property type="component" value="Chromosome"/>
</dbReference>
<dbReference type="AlphaFoldDB" id="A0A6M8B5S2"/>
<dbReference type="NCBIfam" id="TIGR02710">
    <property type="entry name" value="TIGR02710 family CRISPR-associated CARF protein"/>
    <property type="match status" value="1"/>
</dbReference>
<accession>A0A6M8B5S2</accession>
<dbReference type="EMBL" id="CP053661">
    <property type="protein sequence ID" value="QKD82709.1"/>
    <property type="molecule type" value="Genomic_DNA"/>
</dbReference>
<sequence>MSTILLITVGGSPQPIITAIQSLNPDRTIFICSDGSRGSVSQVIGEGTPCEIRRGAEVVERLPNLPTHLGLGDRFDPDTDLVRLDNPDDLAECYGRIATKINDIKTTDPNAQLLADYTGGTKTMSLALGMAALDYGVAPYLTTNATRENLIRVERGESTERAPTTLLTVERTLNQDLPRFLQDYNYSGAIATLQTLLQSLELPQDKRRQLREWLNICGGFDAWDRFDHQTAWDLLSLHMNQVQPYGLALKRVLSSRQAIDPTFQPTETIPGHGYELVEDLLLNAQRRAHQQRYDDAVGRLYRGLELLAQIRLRQTYELQTGDIDLEKLPVELREKYSAERNPRNGKIQLPLWKSYLLLSELPDDPLGQRFQEHAESLENALQVRNYSLFAHGFQPITENDYRNTGQVIQTFISTALDALIPGKKRHPLTQFPTSL</sequence>